<dbReference type="SUPFAM" id="SSF49879">
    <property type="entry name" value="SMAD/FHA domain"/>
    <property type="match status" value="1"/>
</dbReference>
<dbReference type="SUPFAM" id="SSF52540">
    <property type="entry name" value="P-loop containing nucleoside triphosphate hydrolases"/>
    <property type="match status" value="1"/>
</dbReference>
<feature type="compositionally biased region" description="Basic and acidic residues" evidence="2">
    <location>
        <begin position="148"/>
        <end position="162"/>
    </location>
</feature>
<dbReference type="Pfam" id="PF00498">
    <property type="entry name" value="FHA"/>
    <property type="match status" value="1"/>
</dbReference>
<dbReference type="Gene3D" id="3.40.50.300">
    <property type="entry name" value="P-loop containing nucleotide triphosphate hydrolases"/>
    <property type="match status" value="1"/>
</dbReference>
<comment type="caution">
    <text evidence="4">The sequence shown here is derived from an EMBL/GenBank/DDBJ whole genome shotgun (WGS) entry which is preliminary data.</text>
</comment>
<name>A0A5C6XAM1_9DELT</name>
<dbReference type="EMBL" id="VOSM01000001">
    <property type="protein sequence ID" value="TXD38956.1"/>
    <property type="molecule type" value="Genomic_DNA"/>
</dbReference>
<dbReference type="Gene3D" id="3.30.450.380">
    <property type="match status" value="1"/>
</dbReference>
<evidence type="ECO:0000313" key="5">
    <source>
        <dbReference type="Proteomes" id="UP000321412"/>
    </source>
</evidence>
<keyword evidence="5" id="KW-1185">Reference proteome</keyword>
<dbReference type="InterPro" id="IPR000253">
    <property type="entry name" value="FHA_dom"/>
</dbReference>
<dbReference type="PANTHER" id="PTHR30486">
    <property type="entry name" value="TWITCHING MOTILITY PROTEIN PILT"/>
    <property type="match status" value="1"/>
</dbReference>
<dbReference type="InterPro" id="IPR001482">
    <property type="entry name" value="T2SS/T4SS_dom"/>
</dbReference>
<protein>
    <submittedName>
        <fullName evidence="4">FHA domain-containing protein</fullName>
    </submittedName>
</protein>
<dbReference type="PROSITE" id="PS50006">
    <property type="entry name" value="FHA_DOMAIN"/>
    <property type="match status" value="1"/>
</dbReference>
<dbReference type="InterPro" id="IPR008984">
    <property type="entry name" value="SMAD_FHA_dom_sf"/>
</dbReference>
<reference evidence="4 5" key="1">
    <citation type="submission" date="2019-08" db="EMBL/GenBank/DDBJ databases">
        <title>Bradymonadales sp. TMQ4.</title>
        <authorList>
            <person name="Liang Q."/>
        </authorList>
    </citation>
    <scope>NUCLEOTIDE SEQUENCE [LARGE SCALE GENOMIC DNA]</scope>
    <source>
        <strain evidence="4 5">TMQ4</strain>
    </source>
</reference>
<feature type="compositionally biased region" description="Low complexity" evidence="2">
    <location>
        <begin position="116"/>
        <end position="144"/>
    </location>
</feature>
<dbReference type="GO" id="GO:0016887">
    <property type="term" value="F:ATP hydrolysis activity"/>
    <property type="evidence" value="ECO:0007669"/>
    <property type="project" value="InterPro"/>
</dbReference>
<comment type="similarity">
    <text evidence="1">Belongs to the GSP E family.</text>
</comment>
<dbReference type="Gene3D" id="2.60.200.20">
    <property type="match status" value="1"/>
</dbReference>
<dbReference type="CDD" id="cd00060">
    <property type="entry name" value="FHA"/>
    <property type="match status" value="1"/>
</dbReference>
<dbReference type="RefSeq" id="WP_146979392.1">
    <property type="nucleotide sequence ID" value="NZ_VOSM01000001.1"/>
</dbReference>
<evidence type="ECO:0000256" key="1">
    <source>
        <dbReference type="ARBA" id="ARBA00006611"/>
    </source>
</evidence>
<organism evidence="4 5">
    <name type="scientific">Lujinxingia vulgaris</name>
    <dbReference type="NCBI Taxonomy" id="2600176"/>
    <lineage>
        <taxon>Bacteria</taxon>
        <taxon>Deltaproteobacteria</taxon>
        <taxon>Bradymonadales</taxon>
        <taxon>Lujinxingiaceae</taxon>
        <taxon>Lujinxingia</taxon>
    </lineage>
</organism>
<evidence type="ECO:0000313" key="4">
    <source>
        <dbReference type="EMBL" id="TXD38956.1"/>
    </source>
</evidence>
<gene>
    <name evidence="4" type="ORF">FRC98_00720</name>
</gene>
<accession>A0A5C6XAM1</accession>
<dbReference type="OrthoDB" id="9810761at2"/>
<dbReference type="Pfam" id="PF00437">
    <property type="entry name" value="T2SSE"/>
    <property type="match status" value="1"/>
</dbReference>
<dbReference type="SMART" id="SM00240">
    <property type="entry name" value="FHA"/>
    <property type="match status" value="1"/>
</dbReference>
<feature type="region of interest" description="Disordered" evidence="2">
    <location>
        <begin position="104"/>
        <end position="162"/>
    </location>
</feature>
<dbReference type="AlphaFoldDB" id="A0A5C6XAM1"/>
<dbReference type="PANTHER" id="PTHR30486:SF15">
    <property type="entry name" value="TYPE II_IV SECRETION SYSTEM ATPASE"/>
    <property type="match status" value="1"/>
</dbReference>
<dbReference type="Proteomes" id="UP000321412">
    <property type="component" value="Unassembled WGS sequence"/>
</dbReference>
<feature type="domain" description="FHA" evidence="3">
    <location>
        <begin position="25"/>
        <end position="73"/>
    </location>
</feature>
<evidence type="ECO:0000259" key="3">
    <source>
        <dbReference type="PROSITE" id="PS50006"/>
    </source>
</evidence>
<dbReference type="InterPro" id="IPR050921">
    <property type="entry name" value="T4SS_GSP_E_ATPase"/>
</dbReference>
<dbReference type="InterPro" id="IPR027417">
    <property type="entry name" value="P-loop_NTPase"/>
</dbReference>
<evidence type="ECO:0000256" key="2">
    <source>
        <dbReference type="SAM" id="MobiDB-lite"/>
    </source>
</evidence>
<sequence length="619" mass="68858">MKQIRVLDNRGQEYLFPLDKPVMEVSIGRSQNNDIVLNSKTVSRRHAIIKLMGERVMLVNQSANGVFVNGERVERVRELRLGEYAAIEPYRFCVEPAGPGAVPSPSPAGYGPGNNRATIPPTGRATPAPAAAAPGRQAAPGGVATASRPERRPVAPPDKKKKAETVEELLGDLAPNPDYQEQRVSLRGDEVVIHDRKVRNAFIGFKSELHDELKERLDLHSFQITDYSSPRVIRQVSEKLKELIGRRQREIPPPYTPDEVFKEMMDEVCGLGPIEDLVKHKGVSEIMVVDREHIYAELNGKIVLTDRIFNDEKSMMTVIERIVIPRGRRIDESNPLVDTRLADGSRVNAVIPPLALKDPCLTIRKFPDERLSVKDLIDFGSLTDEMAKFLARAVRSKKNIIISGGTGSGKTTLLNVLSSFIGLTERVVTIEDAAELQIYQEHVISLETKPPNLEGKGEIGIRELVKNALRMRPDRIVVGECRGGEALDMLQAMNTGHDGSMTTVHSNSPTEAIARLETLVLMSGMELPTRAIREQIAGSVDVIIQQSRFMDGSRRITYITEVVGIDDDGFVKLEDIYRYRQKGVNEKGKVYGYHLATGYLPSFLDEFLIKGLANPEDFF</sequence>
<proteinExistence type="inferred from homology"/>
<dbReference type="CDD" id="cd01130">
    <property type="entry name" value="VirB11-like_ATPase"/>
    <property type="match status" value="1"/>
</dbReference>